<sequence>MMTTGAAASGQSKSKMGGEKLIIRSEKVRLVDILSMLLLRRPITSYAFVDAGEQTVLDVGDAPCGPLVPLIQAMLKFFAAAYWPAKVFGVVLEFLLNFVALNGGLLGLLWNFFRCKLVIPLDRGAPDFRTVIGMIDGRTELKPAPPATSDGGDMRQLQVLDVVVSGEAAADLESGGCAATPLVVQQYLVSEVTVMASKLAYENPAYVKNVVNNVWKFNFVGFYNGWNKFLKEDTTLAFVMTDMAKDASAVLVAFRGTEPLNMKDWSTDVELSWMGMGDMGNVHVGFLKALGLQEEDEKNPARAFPKEAAAAAPKGKFFAYYQLRQVVREQLKQHPNARLYVTGHSLGGALAALFPALLALHRETEILGRLRAVTTYGQPRVGDAKFVEFLRAGTAKAASATRYDRVVYRYDVVPRVPFTAPVARFVHGGTCVYYDGWYDGKELAGDEPDPNYFDPRYVLSKYGNAVGDLAKGAFLWARAGRDYREGFVSLFFRCIGLVFPGLASHSLRDYVDAVRLGRVAPKQV</sequence>
<dbReference type="Proteomes" id="UP001732700">
    <property type="component" value="Chromosome 1C"/>
</dbReference>
<name>A0ACD5TRC1_AVESA</name>
<proteinExistence type="predicted"/>
<reference evidence="1" key="2">
    <citation type="submission" date="2025-09" db="UniProtKB">
        <authorList>
            <consortium name="EnsemblPlants"/>
        </authorList>
    </citation>
    <scope>IDENTIFICATION</scope>
</reference>
<organism evidence="1 2">
    <name type="scientific">Avena sativa</name>
    <name type="common">Oat</name>
    <dbReference type="NCBI Taxonomy" id="4498"/>
    <lineage>
        <taxon>Eukaryota</taxon>
        <taxon>Viridiplantae</taxon>
        <taxon>Streptophyta</taxon>
        <taxon>Embryophyta</taxon>
        <taxon>Tracheophyta</taxon>
        <taxon>Spermatophyta</taxon>
        <taxon>Magnoliopsida</taxon>
        <taxon>Liliopsida</taxon>
        <taxon>Poales</taxon>
        <taxon>Poaceae</taxon>
        <taxon>BOP clade</taxon>
        <taxon>Pooideae</taxon>
        <taxon>Poodae</taxon>
        <taxon>Poeae</taxon>
        <taxon>Poeae Chloroplast Group 1 (Aveneae type)</taxon>
        <taxon>Aveninae</taxon>
        <taxon>Avena</taxon>
    </lineage>
</organism>
<dbReference type="EnsemblPlants" id="AVESA.00010b.r2.1CG0115160.1">
    <property type="protein sequence ID" value="AVESA.00010b.r2.1CG0115160.1.CDS"/>
    <property type="gene ID" value="AVESA.00010b.r2.1CG0115160"/>
</dbReference>
<reference evidence="1" key="1">
    <citation type="submission" date="2021-05" db="EMBL/GenBank/DDBJ databases">
        <authorList>
            <person name="Scholz U."/>
            <person name="Mascher M."/>
            <person name="Fiebig A."/>
        </authorList>
    </citation>
    <scope>NUCLEOTIDE SEQUENCE [LARGE SCALE GENOMIC DNA]</scope>
</reference>
<evidence type="ECO:0000313" key="1">
    <source>
        <dbReference type="EnsemblPlants" id="AVESA.00010b.r2.1CG0115160.1.CDS"/>
    </source>
</evidence>
<protein>
    <submittedName>
        <fullName evidence="1">Uncharacterized protein</fullName>
    </submittedName>
</protein>
<accession>A0ACD5TRC1</accession>
<keyword evidence="2" id="KW-1185">Reference proteome</keyword>
<evidence type="ECO:0000313" key="2">
    <source>
        <dbReference type="Proteomes" id="UP001732700"/>
    </source>
</evidence>